<dbReference type="PROSITE" id="PS00595">
    <property type="entry name" value="AA_TRANSFER_CLASS_5"/>
    <property type="match status" value="1"/>
</dbReference>
<evidence type="ECO:0000256" key="9">
    <source>
        <dbReference type="ARBA" id="ARBA00023299"/>
    </source>
</evidence>
<dbReference type="Gene3D" id="3.40.640.10">
    <property type="entry name" value="Type I PLP-dependent aspartate aminotransferase-like (Major domain)"/>
    <property type="match status" value="1"/>
</dbReference>
<dbReference type="OrthoDB" id="9809412at2"/>
<evidence type="ECO:0000313" key="16">
    <source>
        <dbReference type="Proteomes" id="UP000245539"/>
    </source>
</evidence>
<dbReference type="InterPro" id="IPR015424">
    <property type="entry name" value="PyrdxlP-dep_Trfase"/>
</dbReference>
<dbReference type="InterPro" id="IPR000192">
    <property type="entry name" value="Aminotrans_V_dom"/>
</dbReference>
<dbReference type="GO" id="GO:0008615">
    <property type="term" value="P:pyridoxine biosynthetic process"/>
    <property type="evidence" value="ECO:0007669"/>
    <property type="project" value="UniProtKB-UniRule"/>
</dbReference>
<comment type="pathway">
    <text evidence="1 12">Cofactor biosynthesis; pyridoxine 5'-phosphate biosynthesis; pyridoxine 5'-phosphate from D-erythrose 4-phosphate: step 3/5.</text>
</comment>
<feature type="modified residue" description="N6-(pyridoxal phosphate)lysine" evidence="12">
    <location>
        <position position="197"/>
    </location>
</feature>
<feature type="binding site" evidence="12">
    <location>
        <position position="173"/>
    </location>
    <ligand>
        <name>pyridoxal 5'-phosphate</name>
        <dbReference type="ChEBI" id="CHEBI:597326"/>
    </ligand>
</feature>
<dbReference type="PANTHER" id="PTHR43247">
    <property type="entry name" value="PHOSPHOSERINE AMINOTRANSFERASE"/>
    <property type="match status" value="1"/>
</dbReference>
<dbReference type="NCBIfam" id="NF003764">
    <property type="entry name" value="PRK05355.1"/>
    <property type="match status" value="1"/>
</dbReference>
<comment type="subunit">
    <text evidence="12">Homodimer.</text>
</comment>
<feature type="binding site" evidence="12">
    <location>
        <begin position="238"/>
        <end position="239"/>
    </location>
    <ligand>
        <name>pyridoxal 5'-phosphate</name>
        <dbReference type="ChEBI" id="CHEBI:597326"/>
    </ligand>
</feature>
<dbReference type="Proteomes" id="UP000245539">
    <property type="component" value="Unassembled WGS sequence"/>
</dbReference>
<comment type="function">
    <text evidence="12">Catalyzes the reversible conversion of 3-phosphohydroxypyruvate to phosphoserine and of 3-hydroxy-2-oxo-4-phosphonooxybutanoate to phosphohydroxythreonine.</text>
</comment>
<dbReference type="InterPro" id="IPR020578">
    <property type="entry name" value="Aminotrans_V_PyrdxlP_BS"/>
</dbReference>
<comment type="caution">
    <text evidence="15">The sequence shown here is derived from an EMBL/GenBank/DDBJ whole genome shotgun (WGS) entry which is preliminary data.</text>
</comment>
<dbReference type="GO" id="GO:0004648">
    <property type="term" value="F:O-phospho-L-serine:2-oxoglutarate aminotransferase activity"/>
    <property type="evidence" value="ECO:0007669"/>
    <property type="project" value="UniProtKB-UniRule"/>
</dbReference>
<keyword evidence="12" id="KW-0963">Cytoplasm</keyword>
<dbReference type="EMBL" id="QGKM01000013">
    <property type="protein sequence ID" value="PWQ99084.1"/>
    <property type="molecule type" value="Genomic_DNA"/>
</dbReference>
<dbReference type="GO" id="GO:0006564">
    <property type="term" value="P:L-serine biosynthetic process"/>
    <property type="evidence" value="ECO:0007669"/>
    <property type="project" value="UniProtKB-UniRule"/>
</dbReference>
<dbReference type="Pfam" id="PF00266">
    <property type="entry name" value="Aminotran_5"/>
    <property type="match status" value="1"/>
</dbReference>
<dbReference type="PANTHER" id="PTHR43247:SF1">
    <property type="entry name" value="PHOSPHOSERINE AMINOTRANSFERASE"/>
    <property type="match status" value="1"/>
</dbReference>
<dbReference type="UniPathway" id="UPA00135">
    <property type="reaction ID" value="UER00197"/>
</dbReference>
<evidence type="ECO:0000256" key="13">
    <source>
        <dbReference type="RuleBase" id="RU004505"/>
    </source>
</evidence>
<comment type="subcellular location">
    <subcellularLocation>
        <location evidence="12">Cytoplasm</location>
    </subcellularLocation>
</comment>
<comment type="pathway">
    <text evidence="2 12 13">Amino-acid biosynthesis; L-serine biosynthesis; L-serine from 3-phospho-D-glycerate: step 2/3.</text>
</comment>
<evidence type="ECO:0000256" key="10">
    <source>
        <dbReference type="ARBA" id="ARBA00047630"/>
    </source>
</evidence>
<feature type="binding site" evidence="12">
    <location>
        <position position="196"/>
    </location>
    <ligand>
        <name>pyridoxal 5'-phosphate</name>
        <dbReference type="ChEBI" id="CHEBI:597326"/>
    </ligand>
</feature>
<protein>
    <recommendedName>
        <fullName evidence="12">Phosphoserine aminotransferase</fullName>
        <ecNumber evidence="12">2.6.1.52</ecNumber>
    </recommendedName>
    <alternativeName>
        <fullName evidence="12">Phosphohydroxythreonine aminotransferase</fullName>
        <shortName evidence="12">PSAT</shortName>
    </alternativeName>
</protein>
<keyword evidence="16" id="KW-1185">Reference proteome</keyword>
<evidence type="ECO:0000256" key="6">
    <source>
        <dbReference type="ARBA" id="ARBA00022679"/>
    </source>
</evidence>
<dbReference type="EC" id="2.6.1.52" evidence="12"/>
<evidence type="ECO:0000256" key="5">
    <source>
        <dbReference type="ARBA" id="ARBA00022605"/>
    </source>
</evidence>
<dbReference type="GO" id="GO:0005737">
    <property type="term" value="C:cytoplasm"/>
    <property type="evidence" value="ECO:0007669"/>
    <property type="project" value="UniProtKB-SubCell"/>
</dbReference>
<dbReference type="FunFam" id="3.40.640.10:FF:000010">
    <property type="entry name" value="Phosphoserine aminotransferase"/>
    <property type="match status" value="1"/>
</dbReference>
<dbReference type="CDD" id="cd00611">
    <property type="entry name" value="PSAT_like"/>
    <property type="match status" value="1"/>
</dbReference>
<dbReference type="HAMAP" id="MF_00160">
    <property type="entry name" value="SerC_aminotrans_5"/>
    <property type="match status" value="1"/>
</dbReference>
<evidence type="ECO:0000256" key="3">
    <source>
        <dbReference type="ARBA" id="ARBA00006904"/>
    </source>
</evidence>
<evidence type="ECO:0000256" key="2">
    <source>
        <dbReference type="ARBA" id="ARBA00005099"/>
    </source>
</evidence>
<feature type="binding site" evidence="12">
    <location>
        <position position="153"/>
    </location>
    <ligand>
        <name>pyridoxal 5'-phosphate</name>
        <dbReference type="ChEBI" id="CHEBI:597326"/>
    </ligand>
</feature>
<gene>
    <name evidence="12" type="primary">serC</name>
    <name evidence="15" type="ORF">DKW60_06495</name>
</gene>
<feature type="binding site" evidence="12">
    <location>
        <position position="102"/>
    </location>
    <ligand>
        <name>pyridoxal 5'-phosphate</name>
        <dbReference type="ChEBI" id="CHEBI:597326"/>
    </ligand>
</feature>
<sequence>MSRCYNFSAGPAVLPEAVLQQARDEIMDWQGTGMSVMEMSHRGKDFMSIADHAETALRQLLQIPDHYRVLFLQGGATTQFSMIPMNLLQPGASADYIDSGIWATKAIKEARRIGGNVRIAASGESQNYMQMPAFSSWDCDKSAAYIHYTSNETIAGVEFAGTPDIADVPVVCDMSSNILSRPVDVNNFGLIYAGAQKNIGPAGLTIAIVRDDLIGHAGANVPSMMDYSVYAKNDSMFNTPPTYGWYLAGLVFDWLLAQGGLTVMEARNQQKAAKLYSYIDESDYYRNIVAMDSRSIMNVTFLLADESREAEFLSQAEQHQLMNLKGHRILGGMRASIYNAMPEAGVDALIDFMKEFERTST</sequence>
<reference evidence="15 16" key="1">
    <citation type="submission" date="2018-05" db="EMBL/GenBank/DDBJ databases">
        <title>Leucothrix arctica sp. nov., isolated from Arctic seawater.</title>
        <authorList>
            <person name="Choi A."/>
            <person name="Baek K."/>
        </authorList>
    </citation>
    <scope>NUCLEOTIDE SEQUENCE [LARGE SCALE GENOMIC DNA]</scope>
    <source>
        <strain evidence="15 16">JCM 18388</strain>
    </source>
</reference>
<comment type="cofactor">
    <cofactor evidence="12">
        <name>pyridoxal 5'-phosphate</name>
        <dbReference type="ChEBI" id="CHEBI:597326"/>
    </cofactor>
    <text evidence="12">Binds 1 pyridoxal phosphate per subunit.</text>
</comment>
<dbReference type="SUPFAM" id="SSF53383">
    <property type="entry name" value="PLP-dependent transferases"/>
    <property type="match status" value="1"/>
</dbReference>
<dbReference type="InterPro" id="IPR015421">
    <property type="entry name" value="PyrdxlP-dep_Trfase_major"/>
</dbReference>
<comment type="caution">
    <text evidence="12">Lacks conserved residue(s) required for the propagation of feature annotation.</text>
</comment>
<keyword evidence="8 12" id="KW-0664">Pyridoxine biosynthesis</keyword>
<accession>A0A317CKG7</accession>
<dbReference type="AlphaFoldDB" id="A0A317CKG7"/>
<keyword evidence="6 12" id="KW-0808">Transferase</keyword>
<feature type="binding site" evidence="12">
    <location>
        <position position="42"/>
    </location>
    <ligand>
        <name>L-glutamate</name>
        <dbReference type="ChEBI" id="CHEBI:29985"/>
    </ligand>
</feature>
<evidence type="ECO:0000256" key="8">
    <source>
        <dbReference type="ARBA" id="ARBA00023096"/>
    </source>
</evidence>
<dbReference type="GO" id="GO:0030170">
    <property type="term" value="F:pyridoxal phosphate binding"/>
    <property type="evidence" value="ECO:0007669"/>
    <property type="project" value="UniProtKB-UniRule"/>
</dbReference>
<evidence type="ECO:0000256" key="4">
    <source>
        <dbReference type="ARBA" id="ARBA00022576"/>
    </source>
</evidence>
<feature type="binding site" evidence="12">
    <location>
        <begin position="76"/>
        <end position="77"/>
    </location>
    <ligand>
        <name>pyridoxal 5'-phosphate</name>
        <dbReference type="ChEBI" id="CHEBI:597326"/>
    </ligand>
</feature>
<keyword evidence="9 12" id="KW-0718">Serine biosynthesis</keyword>
<evidence type="ECO:0000256" key="7">
    <source>
        <dbReference type="ARBA" id="ARBA00022898"/>
    </source>
</evidence>
<dbReference type="PIRSF" id="PIRSF000525">
    <property type="entry name" value="SerC"/>
    <property type="match status" value="1"/>
</dbReference>
<dbReference type="InterPro" id="IPR015422">
    <property type="entry name" value="PyrdxlP-dep_Trfase_small"/>
</dbReference>
<dbReference type="RefSeq" id="WP_109836845.1">
    <property type="nucleotide sequence ID" value="NZ_QGKM01000013.1"/>
</dbReference>
<evidence type="ECO:0000313" key="15">
    <source>
        <dbReference type="EMBL" id="PWQ99084.1"/>
    </source>
</evidence>
<keyword evidence="4 12" id="KW-0032">Aminotransferase</keyword>
<dbReference type="FunFam" id="3.90.1150.10:FF:000006">
    <property type="entry name" value="Phosphoserine aminotransferase"/>
    <property type="match status" value="1"/>
</dbReference>
<comment type="catalytic activity">
    <reaction evidence="10 12">
        <text>4-(phosphooxy)-L-threonine + 2-oxoglutarate = (R)-3-hydroxy-2-oxo-4-phosphooxybutanoate + L-glutamate</text>
        <dbReference type="Rhea" id="RHEA:16573"/>
        <dbReference type="ChEBI" id="CHEBI:16810"/>
        <dbReference type="ChEBI" id="CHEBI:29985"/>
        <dbReference type="ChEBI" id="CHEBI:58452"/>
        <dbReference type="ChEBI" id="CHEBI:58538"/>
        <dbReference type="EC" id="2.6.1.52"/>
    </reaction>
</comment>
<dbReference type="InterPro" id="IPR022278">
    <property type="entry name" value="Pser_aminoTfrase"/>
</dbReference>
<proteinExistence type="inferred from homology"/>
<comment type="similarity">
    <text evidence="3 12">Belongs to the class-V pyridoxal-phosphate-dependent aminotransferase family. SerC subfamily.</text>
</comment>
<name>A0A317CKG7_9GAMM</name>
<organism evidence="15 16">
    <name type="scientific">Leucothrix pacifica</name>
    <dbReference type="NCBI Taxonomy" id="1247513"/>
    <lineage>
        <taxon>Bacteria</taxon>
        <taxon>Pseudomonadati</taxon>
        <taxon>Pseudomonadota</taxon>
        <taxon>Gammaproteobacteria</taxon>
        <taxon>Thiotrichales</taxon>
        <taxon>Thiotrichaceae</taxon>
        <taxon>Leucothrix</taxon>
    </lineage>
</organism>
<evidence type="ECO:0000259" key="14">
    <source>
        <dbReference type="Pfam" id="PF00266"/>
    </source>
</evidence>
<comment type="catalytic activity">
    <reaction evidence="11 12 13">
        <text>O-phospho-L-serine + 2-oxoglutarate = 3-phosphooxypyruvate + L-glutamate</text>
        <dbReference type="Rhea" id="RHEA:14329"/>
        <dbReference type="ChEBI" id="CHEBI:16810"/>
        <dbReference type="ChEBI" id="CHEBI:18110"/>
        <dbReference type="ChEBI" id="CHEBI:29985"/>
        <dbReference type="ChEBI" id="CHEBI:57524"/>
        <dbReference type="EC" id="2.6.1.52"/>
    </reaction>
</comment>
<keyword evidence="7 12" id="KW-0663">Pyridoxal phosphate</keyword>
<evidence type="ECO:0000256" key="11">
    <source>
        <dbReference type="ARBA" id="ARBA00049007"/>
    </source>
</evidence>
<evidence type="ECO:0000256" key="1">
    <source>
        <dbReference type="ARBA" id="ARBA00004915"/>
    </source>
</evidence>
<feature type="domain" description="Aminotransferase class V" evidence="14">
    <location>
        <begin position="5"/>
        <end position="349"/>
    </location>
</feature>
<keyword evidence="5 12" id="KW-0028">Amino-acid biosynthesis</keyword>
<evidence type="ECO:0000256" key="12">
    <source>
        <dbReference type="HAMAP-Rule" id="MF_00160"/>
    </source>
</evidence>
<dbReference type="UniPathway" id="UPA00244">
    <property type="reaction ID" value="UER00311"/>
</dbReference>
<dbReference type="NCBIfam" id="TIGR01364">
    <property type="entry name" value="serC_1"/>
    <property type="match status" value="1"/>
</dbReference>
<dbReference type="Gene3D" id="3.90.1150.10">
    <property type="entry name" value="Aspartate Aminotransferase, domain 1"/>
    <property type="match status" value="1"/>
</dbReference>